<reference evidence="1 2" key="1">
    <citation type="journal article" date="2019" name="Sci. Rep.">
        <title>Orb-weaving spider Araneus ventricosus genome elucidates the spidroin gene catalogue.</title>
        <authorList>
            <person name="Kono N."/>
            <person name="Nakamura H."/>
            <person name="Ohtoshi R."/>
            <person name="Moran D.A.P."/>
            <person name="Shinohara A."/>
            <person name="Yoshida Y."/>
            <person name="Fujiwara M."/>
            <person name="Mori M."/>
            <person name="Tomita M."/>
            <person name="Arakawa K."/>
        </authorList>
    </citation>
    <scope>NUCLEOTIDE SEQUENCE [LARGE SCALE GENOMIC DNA]</scope>
</reference>
<comment type="caution">
    <text evidence="1">The sequence shown here is derived from an EMBL/GenBank/DDBJ whole genome shotgun (WGS) entry which is preliminary data.</text>
</comment>
<evidence type="ECO:0000313" key="1">
    <source>
        <dbReference type="EMBL" id="GBM84491.1"/>
    </source>
</evidence>
<proteinExistence type="predicted"/>
<name>A0A4Y2J2P7_ARAVE</name>
<dbReference type="Proteomes" id="UP000499080">
    <property type="component" value="Unassembled WGS sequence"/>
</dbReference>
<keyword evidence="2" id="KW-1185">Reference proteome</keyword>
<dbReference type="AlphaFoldDB" id="A0A4Y2J2P7"/>
<gene>
    <name evidence="1" type="ORF">AVEN_234697_1</name>
</gene>
<sequence>MKSDLNPNHSRIRKYACQPPHFNRARAFLAGSRFPLPKLDAAWTSAGHFEIHLNNRRLLLPFMLTVLQAPGILTTSIDGLLPFITELSSTDCTIGNIPKQVAFVLTSAFP</sequence>
<protein>
    <submittedName>
        <fullName evidence="1">Uncharacterized protein</fullName>
    </submittedName>
</protein>
<dbReference type="EMBL" id="BGPR01108988">
    <property type="protein sequence ID" value="GBM84491.1"/>
    <property type="molecule type" value="Genomic_DNA"/>
</dbReference>
<evidence type="ECO:0000313" key="2">
    <source>
        <dbReference type="Proteomes" id="UP000499080"/>
    </source>
</evidence>
<organism evidence="1 2">
    <name type="scientific">Araneus ventricosus</name>
    <name type="common">Orbweaver spider</name>
    <name type="synonym">Epeira ventricosa</name>
    <dbReference type="NCBI Taxonomy" id="182803"/>
    <lineage>
        <taxon>Eukaryota</taxon>
        <taxon>Metazoa</taxon>
        <taxon>Ecdysozoa</taxon>
        <taxon>Arthropoda</taxon>
        <taxon>Chelicerata</taxon>
        <taxon>Arachnida</taxon>
        <taxon>Araneae</taxon>
        <taxon>Araneomorphae</taxon>
        <taxon>Entelegynae</taxon>
        <taxon>Araneoidea</taxon>
        <taxon>Araneidae</taxon>
        <taxon>Araneus</taxon>
    </lineage>
</organism>
<accession>A0A4Y2J2P7</accession>